<feature type="transmembrane region" description="Helical" evidence="7">
    <location>
        <begin position="423"/>
        <end position="444"/>
    </location>
</feature>
<dbReference type="Proteomes" id="UP000298663">
    <property type="component" value="Unassembled WGS sequence"/>
</dbReference>
<evidence type="ECO:0000256" key="7">
    <source>
        <dbReference type="SAM" id="Phobius"/>
    </source>
</evidence>
<dbReference type="OrthoDB" id="6770063at2759"/>
<evidence type="ECO:0000313" key="9">
    <source>
        <dbReference type="EMBL" id="TKR66901.1"/>
    </source>
</evidence>
<evidence type="ECO:0000256" key="2">
    <source>
        <dbReference type="ARBA" id="ARBA00022448"/>
    </source>
</evidence>
<feature type="transmembrane region" description="Helical" evidence="7">
    <location>
        <begin position="231"/>
        <end position="253"/>
    </location>
</feature>
<evidence type="ECO:0000256" key="3">
    <source>
        <dbReference type="ARBA" id="ARBA00022692"/>
    </source>
</evidence>
<evidence type="ECO:0000313" key="10">
    <source>
        <dbReference type="Proteomes" id="UP000298663"/>
    </source>
</evidence>
<feature type="domain" description="Major facilitator superfamily (MFS) profile" evidence="8">
    <location>
        <begin position="22"/>
        <end position="448"/>
    </location>
</feature>
<dbReference type="GO" id="GO:0022857">
    <property type="term" value="F:transmembrane transporter activity"/>
    <property type="evidence" value="ECO:0007669"/>
    <property type="project" value="InterPro"/>
</dbReference>
<comment type="caution">
    <text evidence="9">The sequence shown here is derived from an EMBL/GenBank/DDBJ whole genome shotgun (WGS) entry which is preliminary data.</text>
</comment>
<feature type="transmembrane region" description="Helical" evidence="7">
    <location>
        <begin position="60"/>
        <end position="80"/>
    </location>
</feature>
<comment type="subcellular location">
    <subcellularLocation>
        <location evidence="1">Membrane</location>
        <topology evidence="1">Multi-pass membrane protein</topology>
    </subcellularLocation>
</comment>
<feature type="transmembrane region" description="Helical" evidence="7">
    <location>
        <begin position="112"/>
        <end position="136"/>
    </location>
</feature>
<proteinExistence type="inferred from homology"/>
<feature type="transmembrane region" description="Helical" evidence="7">
    <location>
        <begin position="87"/>
        <end position="106"/>
    </location>
</feature>
<gene>
    <name evidence="9" type="ORF">L596_023128</name>
</gene>
<feature type="transmembrane region" description="Helical" evidence="7">
    <location>
        <begin position="273"/>
        <end position="293"/>
    </location>
</feature>
<feature type="transmembrane region" description="Helical" evidence="7">
    <location>
        <begin position="342"/>
        <end position="361"/>
    </location>
</feature>
<dbReference type="GO" id="GO:0016020">
    <property type="term" value="C:membrane"/>
    <property type="evidence" value="ECO:0007669"/>
    <property type="project" value="UniProtKB-SubCell"/>
</dbReference>
<dbReference type="InterPro" id="IPR036259">
    <property type="entry name" value="MFS_trans_sf"/>
</dbReference>
<reference evidence="9 10" key="2">
    <citation type="journal article" date="2019" name="G3 (Bethesda)">
        <title>Hybrid Assembly of the Genome of the Entomopathogenic Nematode Steinernema carpocapsae Identifies the X-Chromosome.</title>
        <authorList>
            <person name="Serra L."/>
            <person name="Macchietto M."/>
            <person name="Macias-Munoz A."/>
            <person name="McGill C.J."/>
            <person name="Rodriguez I.M."/>
            <person name="Rodriguez B."/>
            <person name="Murad R."/>
            <person name="Mortazavi A."/>
        </authorList>
    </citation>
    <scope>NUCLEOTIDE SEQUENCE [LARGE SCALE GENOMIC DNA]</scope>
    <source>
        <strain evidence="9 10">ALL</strain>
    </source>
</reference>
<dbReference type="InterPro" id="IPR044770">
    <property type="entry name" value="MFS_spinster-like"/>
</dbReference>
<dbReference type="EMBL" id="AZBU02000008">
    <property type="protein sequence ID" value="TKR66901.1"/>
    <property type="molecule type" value="Genomic_DNA"/>
</dbReference>
<dbReference type="CDD" id="cd17328">
    <property type="entry name" value="MFS_spinster_like"/>
    <property type="match status" value="1"/>
</dbReference>
<reference evidence="9 10" key="1">
    <citation type="journal article" date="2015" name="Genome Biol.">
        <title>Comparative genomics of Steinernema reveals deeply conserved gene regulatory networks.</title>
        <authorList>
            <person name="Dillman A.R."/>
            <person name="Macchietto M."/>
            <person name="Porter C.F."/>
            <person name="Rogers A."/>
            <person name="Williams B."/>
            <person name="Antoshechkin I."/>
            <person name="Lee M.M."/>
            <person name="Goodwin Z."/>
            <person name="Lu X."/>
            <person name="Lewis E.E."/>
            <person name="Goodrich-Blair H."/>
            <person name="Stock S.P."/>
            <person name="Adams B.J."/>
            <person name="Sternberg P.W."/>
            <person name="Mortazavi A."/>
        </authorList>
    </citation>
    <scope>NUCLEOTIDE SEQUENCE [LARGE SCALE GENOMIC DNA]</scope>
    <source>
        <strain evidence="9 10">ALL</strain>
    </source>
</reference>
<dbReference type="SUPFAM" id="SSF103473">
    <property type="entry name" value="MFS general substrate transporter"/>
    <property type="match status" value="1"/>
</dbReference>
<feature type="transmembrane region" description="Helical" evidence="7">
    <location>
        <begin position="180"/>
        <end position="200"/>
    </location>
</feature>
<evidence type="ECO:0000259" key="8">
    <source>
        <dbReference type="PROSITE" id="PS50850"/>
    </source>
</evidence>
<feature type="transmembrane region" description="Helical" evidence="7">
    <location>
        <begin position="314"/>
        <end position="336"/>
    </location>
</feature>
<keyword evidence="5 7" id="KW-0472">Membrane</keyword>
<comment type="similarity">
    <text evidence="6">Belongs to the major facilitator superfamily. Spinster (TC 2.A.1.49) family.</text>
</comment>
<keyword evidence="3 7" id="KW-0812">Transmembrane</keyword>
<sequence>MPVAEMYERMSRISLPTNKYVTMAVLIMANLLNYMDRFTVAGVLTELQKYFKIGDSDSGLLQTVFIVFYMICAPICGFLGDRYNRKLIMSVGLSIWVLAVAGSTFVGHSHYWIFLSCRALVGVGEASYSTIAPTIITDMFTGRSRLTWLTVFYLMIPLGSGLGFAVGSNVSILIGHQWQWGVRVTPILGLICLLMIIFLMENPERGAAEHAKHEVTSLKEDLAYLARHKTFVCTTFGLTAVIFGTGALSWWMPTLVQHAYKMKYGTVTDGEKITIALTFGVITSVAGIAGVLLGPFFTELWKEGRACFQKSEKAGVFVCAFGSLGGLPFLYLTLMLVDKTTIVFWVTIFFAITFMCFNWAVNMNVLMTVIVANRRALANAIQTMVSHALGDAASPYVVGAISDGIRGNSSSDTDSYFALRDALFLPNFVLVFSIAGYLAASFFVEEDGHDVEEHVILVKDEEANAIMEDQDDQEAAYGAFDQNV</sequence>
<evidence type="ECO:0000256" key="1">
    <source>
        <dbReference type="ARBA" id="ARBA00004141"/>
    </source>
</evidence>
<organism evidence="9 10">
    <name type="scientific">Steinernema carpocapsae</name>
    <name type="common">Entomopathogenic nematode</name>
    <dbReference type="NCBI Taxonomy" id="34508"/>
    <lineage>
        <taxon>Eukaryota</taxon>
        <taxon>Metazoa</taxon>
        <taxon>Ecdysozoa</taxon>
        <taxon>Nematoda</taxon>
        <taxon>Chromadorea</taxon>
        <taxon>Rhabditida</taxon>
        <taxon>Tylenchina</taxon>
        <taxon>Panagrolaimomorpha</taxon>
        <taxon>Strongyloidoidea</taxon>
        <taxon>Steinernematidae</taxon>
        <taxon>Steinernema</taxon>
    </lineage>
</organism>
<accession>A0A4U5MCS4</accession>
<keyword evidence="2" id="KW-0813">Transport</keyword>
<protein>
    <recommendedName>
        <fullName evidence="8">Major facilitator superfamily (MFS) profile domain-containing protein</fullName>
    </recommendedName>
</protein>
<dbReference type="PANTHER" id="PTHR23505">
    <property type="entry name" value="SPINSTER"/>
    <property type="match status" value="1"/>
</dbReference>
<dbReference type="PANTHER" id="PTHR23505:SF79">
    <property type="entry name" value="PROTEIN SPINSTER"/>
    <property type="match status" value="1"/>
</dbReference>
<evidence type="ECO:0000256" key="6">
    <source>
        <dbReference type="ARBA" id="ARBA00024338"/>
    </source>
</evidence>
<dbReference type="PROSITE" id="PS50850">
    <property type="entry name" value="MFS"/>
    <property type="match status" value="1"/>
</dbReference>
<dbReference type="InterPro" id="IPR011701">
    <property type="entry name" value="MFS"/>
</dbReference>
<keyword evidence="4 7" id="KW-1133">Transmembrane helix</keyword>
<feature type="transmembrane region" description="Helical" evidence="7">
    <location>
        <begin position="20"/>
        <end position="40"/>
    </location>
</feature>
<dbReference type="AlphaFoldDB" id="A0A4U5MCS4"/>
<dbReference type="Pfam" id="PF07690">
    <property type="entry name" value="MFS_1"/>
    <property type="match status" value="1"/>
</dbReference>
<evidence type="ECO:0000256" key="5">
    <source>
        <dbReference type="ARBA" id="ARBA00023136"/>
    </source>
</evidence>
<keyword evidence="10" id="KW-1185">Reference proteome</keyword>
<evidence type="ECO:0000256" key="4">
    <source>
        <dbReference type="ARBA" id="ARBA00022989"/>
    </source>
</evidence>
<name>A0A4U5MCS4_STECR</name>
<feature type="transmembrane region" description="Helical" evidence="7">
    <location>
        <begin position="148"/>
        <end position="174"/>
    </location>
</feature>
<dbReference type="InterPro" id="IPR020846">
    <property type="entry name" value="MFS_dom"/>
</dbReference>
<dbReference type="Gene3D" id="1.20.1250.20">
    <property type="entry name" value="MFS general substrate transporter like domains"/>
    <property type="match status" value="1"/>
</dbReference>
<dbReference type="STRING" id="34508.A0A4U5MCS4"/>